<dbReference type="GO" id="GO:0006631">
    <property type="term" value="P:fatty acid metabolic process"/>
    <property type="evidence" value="ECO:0007669"/>
    <property type="project" value="TreeGrafter"/>
</dbReference>
<proteinExistence type="inferred from homology"/>
<evidence type="ECO:0000313" key="3">
    <source>
        <dbReference type="EMBL" id="KAJ4248146.1"/>
    </source>
</evidence>
<dbReference type="PANTHER" id="PTHR43201:SF8">
    <property type="entry name" value="ACYL-COA SYNTHETASE FAMILY MEMBER 3"/>
    <property type="match status" value="1"/>
</dbReference>
<dbReference type="AlphaFoldDB" id="A0A9W8RLR2"/>
<evidence type="ECO:0000256" key="1">
    <source>
        <dbReference type="ARBA" id="ARBA00006432"/>
    </source>
</evidence>
<gene>
    <name evidence="3" type="ORF">NW762_012916</name>
</gene>
<dbReference type="GO" id="GO:0031956">
    <property type="term" value="F:medium-chain fatty acid-CoA ligase activity"/>
    <property type="evidence" value="ECO:0007669"/>
    <property type="project" value="TreeGrafter"/>
</dbReference>
<accession>A0A9W8RLR2</accession>
<reference evidence="3" key="1">
    <citation type="submission" date="2022-09" db="EMBL/GenBank/DDBJ databases">
        <title>Fusarium specimens isolated from Avocado Roots.</title>
        <authorList>
            <person name="Stajich J."/>
            <person name="Roper C."/>
            <person name="Heimlech-Rivalta G."/>
        </authorList>
    </citation>
    <scope>NUCLEOTIDE SEQUENCE</scope>
    <source>
        <strain evidence="3">CF00136</strain>
    </source>
</reference>
<comment type="caution">
    <text evidence="3">The sequence shown here is derived from an EMBL/GenBank/DDBJ whole genome shotgun (WGS) entry which is preliminary data.</text>
</comment>
<comment type="similarity">
    <text evidence="1">Belongs to the ATP-dependent AMP-binding enzyme family.</text>
</comment>
<evidence type="ECO:0000259" key="2">
    <source>
        <dbReference type="Pfam" id="PF00501"/>
    </source>
</evidence>
<keyword evidence="4" id="KW-1185">Reference proteome</keyword>
<dbReference type="PANTHER" id="PTHR43201">
    <property type="entry name" value="ACYL-COA SYNTHETASE"/>
    <property type="match status" value="1"/>
</dbReference>
<sequence length="440" mass="49022">MTDPSVLYRLLDQTKAVALVYEPSFESILENSPLPSYSKVDFLSEQNEWKQLPLPALWESSNEEDVMMIYHTSGSTSGIPKLVPITSEWLDHAIDTSRNAFDASWRLEGQPTGVAIGSLSHIGSSILSWDCVSRGCCFILPTSLPYPSSDVRRMIEEYGLTYLNLFSPFLSAVFRDAQRDPALLAALKTLDVIYYGGLPLDVMDEVWARGEGLPLANIFGSTELGIIMISDPKESTGYFKLPSGNKYDLIPLQDNIESGERLLELVVPPEAPDCPHPSLRSSDGNFHTGDLFIEVESGRYISKGRNDNWIKMEIGLRCDTGSIESNLMQTCGSDLVSAVVVVGTGRPCPAIFVEPKDESVLDPRSDRADSQDSVEKLKKEIFKRIAPFHESRYMHERVDDSRYILVLPQGTLPRTITKGNIKRKEVEKVFKAMLDVLYAG</sequence>
<dbReference type="InterPro" id="IPR042099">
    <property type="entry name" value="ANL_N_sf"/>
</dbReference>
<dbReference type="InterPro" id="IPR000873">
    <property type="entry name" value="AMP-dep_synth/lig_dom"/>
</dbReference>
<dbReference type="Proteomes" id="UP001152049">
    <property type="component" value="Unassembled WGS sequence"/>
</dbReference>
<dbReference type="EMBL" id="JAOQAZ010000037">
    <property type="protein sequence ID" value="KAJ4248146.1"/>
    <property type="molecule type" value="Genomic_DNA"/>
</dbReference>
<dbReference type="OrthoDB" id="429813at2759"/>
<organism evidence="3 4">
    <name type="scientific">Fusarium torreyae</name>
    <dbReference type="NCBI Taxonomy" id="1237075"/>
    <lineage>
        <taxon>Eukaryota</taxon>
        <taxon>Fungi</taxon>
        <taxon>Dikarya</taxon>
        <taxon>Ascomycota</taxon>
        <taxon>Pezizomycotina</taxon>
        <taxon>Sordariomycetes</taxon>
        <taxon>Hypocreomycetidae</taxon>
        <taxon>Hypocreales</taxon>
        <taxon>Nectriaceae</taxon>
        <taxon>Fusarium</taxon>
    </lineage>
</organism>
<dbReference type="Pfam" id="PF23562">
    <property type="entry name" value="AMP-binding_C_3"/>
    <property type="match status" value="1"/>
</dbReference>
<dbReference type="Gene3D" id="3.40.50.12780">
    <property type="entry name" value="N-terminal domain of ligase-like"/>
    <property type="match status" value="1"/>
</dbReference>
<name>A0A9W8RLR2_9HYPO</name>
<feature type="domain" description="AMP-dependent synthetase/ligase" evidence="2">
    <location>
        <begin position="26"/>
        <end position="232"/>
    </location>
</feature>
<evidence type="ECO:0000313" key="4">
    <source>
        <dbReference type="Proteomes" id="UP001152049"/>
    </source>
</evidence>
<dbReference type="Pfam" id="PF00501">
    <property type="entry name" value="AMP-binding"/>
    <property type="match status" value="1"/>
</dbReference>
<protein>
    <recommendedName>
        <fullName evidence="2">AMP-dependent synthetase/ligase domain-containing protein</fullName>
    </recommendedName>
</protein>
<dbReference type="SUPFAM" id="SSF56801">
    <property type="entry name" value="Acetyl-CoA synthetase-like"/>
    <property type="match status" value="1"/>
</dbReference>